<protein>
    <submittedName>
        <fullName evidence="2">Uncharacterized protein</fullName>
    </submittedName>
</protein>
<feature type="compositionally biased region" description="Low complexity" evidence="1">
    <location>
        <begin position="1"/>
        <end position="11"/>
    </location>
</feature>
<proteinExistence type="predicted"/>
<accession>A0A1M2VFQ8</accession>
<reference evidence="2 3" key="1">
    <citation type="submission" date="2016-10" db="EMBL/GenBank/DDBJ databases">
        <title>Genome sequence of the basidiomycete white-rot fungus Trametes pubescens.</title>
        <authorList>
            <person name="Makela M.R."/>
            <person name="Granchi Z."/>
            <person name="Peng M."/>
            <person name="De Vries R.P."/>
            <person name="Grigoriev I."/>
            <person name="Riley R."/>
            <person name="Hilden K."/>
        </authorList>
    </citation>
    <scope>NUCLEOTIDE SEQUENCE [LARGE SCALE GENOMIC DNA]</scope>
    <source>
        <strain evidence="2 3">FBCC735</strain>
    </source>
</reference>
<dbReference type="OMA" id="DCENMIR"/>
<evidence type="ECO:0000313" key="3">
    <source>
        <dbReference type="Proteomes" id="UP000184267"/>
    </source>
</evidence>
<evidence type="ECO:0000313" key="2">
    <source>
        <dbReference type="EMBL" id="OJT06451.1"/>
    </source>
</evidence>
<dbReference type="AlphaFoldDB" id="A0A1M2VFQ8"/>
<dbReference type="EMBL" id="MNAD01001309">
    <property type="protein sequence ID" value="OJT06451.1"/>
    <property type="molecule type" value="Genomic_DNA"/>
</dbReference>
<feature type="region of interest" description="Disordered" evidence="1">
    <location>
        <begin position="1"/>
        <end position="160"/>
    </location>
</feature>
<organism evidence="2 3">
    <name type="scientific">Trametes pubescens</name>
    <name type="common">White-rot fungus</name>
    <dbReference type="NCBI Taxonomy" id="154538"/>
    <lineage>
        <taxon>Eukaryota</taxon>
        <taxon>Fungi</taxon>
        <taxon>Dikarya</taxon>
        <taxon>Basidiomycota</taxon>
        <taxon>Agaricomycotina</taxon>
        <taxon>Agaricomycetes</taxon>
        <taxon>Polyporales</taxon>
        <taxon>Polyporaceae</taxon>
        <taxon>Trametes</taxon>
    </lineage>
</organism>
<feature type="compositionally biased region" description="Low complexity" evidence="1">
    <location>
        <begin position="131"/>
        <end position="141"/>
    </location>
</feature>
<comment type="caution">
    <text evidence="2">The sequence shown here is derived from an EMBL/GenBank/DDBJ whole genome shotgun (WGS) entry which is preliminary data.</text>
</comment>
<dbReference type="OrthoDB" id="2757844at2759"/>
<gene>
    <name evidence="2" type="ORF">TRAPUB_2726</name>
</gene>
<dbReference type="Proteomes" id="UP000184267">
    <property type="component" value="Unassembled WGS sequence"/>
</dbReference>
<feature type="compositionally biased region" description="Polar residues" evidence="1">
    <location>
        <begin position="68"/>
        <end position="82"/>
    </location>
</feature>
<evidence type="ECO:0000256" key="1">
    <source>
        <dbReference type="SAM" id="MobiDB-lite"/>
    </source>
</evidence>
<sequence>MVDADSSANSDSDVDISEDLERVNDDEDEHDLEEKPRLDDASSVSSDSDDDTSTTFHSHPSVVYPNTRELSTQPIAEPSTSAHLRRSKRIAASAPKRARDEDDEDALPELPPAKRAKPTAPPVPRRRTTRTRATPEPGPRAMRTASKGKKAREPSRSLKMACTRASRIPKWFLEKHCIVNEPATCGAADCDTVLCANKPADARKHVRVHHRAKGELKAAGAAEVMCLWGDCENMIRRGKNGGELLRHYDEVHLQVRYVCPGKCKDGQGKLRSFRRTDQITRHEKDNPCAYCELASARGGLGDVRLT</sequence>
<feature type="compositionally biased region" description="Acidic residues" evidence="1">
    <location>
        <begin position="12"/>
        <end position="31"/>
    </location>
</feature>
<name>A0A1M2VFQ8_TRAPU</name>
<keyword evidence="3" id="KW-1185">Reference proteome</keyword>